<dbReference type="Gene3D" id="2.30.30.40">
    <property type="entry name" value="SH3 Domains"/>
    <property type="match status" value="1"/>
</dbReference>
<dbReference type="AlphaFoldDB" id="A0A0D6JAZ5"/>
<evidence type="ECO:0008006" key="4">
    <source>
        <dbReference type="Google" id="ProtNLM"/>
    </source>
</evidence>
<keyword evidence="1" id="KW-0732">Signal</keyword>
<feature type="chain" id="PRO_5002306053" description="SH3b domain-containing protein" evidence="1">
    <location>
        <begin position="24"/>
        <end position="105"/>
    </location>
</feature>
<dbReference type="RefSeq" id="WP_046476300.1">
    <property type="nucleotide sequence ID" value="NZ_LN829118.1"/>
</dbReference>
<evidence type="ECO:0000256" key="1">
    <source>
        <dbReference type="SAM" id="SignalP"/>
    </source>
</evidence>
<proteinExistence type="predicted"/>
<evidence type="ECO:0000313" key="2">
    <source>
        <dbReference type="EMBL" id="CPR15765.1"/>
    </source>
</evidence>
<dbReference type="KEGG" id="fiy:BN1229_v1_0495"/>
<evidence type="ECO:0000313" key="3">
    <source>
        <dbReference type="Proteomes" id="UP000033187"/>
    </source>
</evidence>
<accession>A0A0D6JAZ5</accession>
<name>A0A0D6JAZ5_9HYPH</name>
<protein>
    <recommendedName>
        <fullName evidence="4">SH3b domain-containing protein</fullName>
    </recommendedName>
</protein>
<dbReference type="Proteomes" id="UP000033187">
    <property type="component" value="Chromosome 1"/>
</dbReference>
<dbReference type="KEGG" id="fil:BN1229_v1_0492"/>
<dbReference type="OrthoDB" id="7933675at2"/>
<organism evidence="2 3">
    <name type="scientific">Candidatus Filomicrobium marinum</name>
    <dbReference type="NCBI Taxonomy" id="1608628"/>
    <lineage>
        <taxon>Bacteria</taxon>
        <taxon>Pseudomonadati</taxon>
        <taxon>Pseudomonadota</taxon>
        <taxon>Alphaproteobacteria</taxon>
        <taxon>Hyphomicrobiales</taxon>
        <taxon>Hyphomicrobiaceae</taxon>
        <taxon>Filomicrobium</taxon>
    </lineage>
</organism>
<reference evidence="3" key="1">
    <citation type="submission" date="2015-02" db="EMBL/GenBank/DDBJ databases">
        <authorList>
            <person name="Chooi Y.-H."/>
        </authorList>
    </citation>
    <scope>NUCLEOTIDE SEQUENCE [LARGE SCALE GENOMIC DNA]</scope>
    <source>
        <strain evidence="3">strain Y</strain>
    </source>
</reference>
<feature type="signal peptide" evidence="1">
    <location>
        <begin position="1"/>
        <end position="23"/>
    </location>
</feature>
<keyword evidence="3" id="KW-1185">Reference proteome</keyword>
<gene>
    <name evidence="2" type="ORF">YBN1229_v1_0495</name>
</gene>
<sequence>MFLSLRLSVAALALCGFAGTATAETHARPEHGCFKVLADSLNLRRTAFSTGEVIGVAHRDDILVKRKRWCTWRGFWCGVTTEDGLEGYVDKKFIEMTPCPARLSQ</sequence>
<dbReference type="EMBL" id="LN829119">
    <property type="protein sequence ID" value="CPR15765.1"/>
    <property type="molecule type" value="Genomic_DNA"/>
</dbReference>